<dbReference type="PROSITE" id="PS51257">
    <property type="entry name" value="PROKAR_LIPOPROTEIN"/>
    <property type="match status" value="1"/>
</dbReference>
<dbReference type="Proteomes" id="UP000243807">
    <property type="component" value="Chromosome"/>
</dbReference>
<reference evidence="4 5" key="1">
    <citation type="submission" date="2017-01" db="EMBL/GenBank/DDBJ databases">
        <title>Draft sequence of Acidihalobacter ferrooxidans strain DSM 14175 (strain V8).</title>
        <authorList>
            <person name="Khaleque H.N."/>
            <person name="Ramsay J.P."/>
            <person name="Murphy R.J.T."/>
            <person name="Kaksonen A.H."/>
            <person name="Boxall N.J."/>
            <person name="Watkin E.L.J."/>
        </authorList>
    </citation>
    <scope>NUCLEOTIDE SEQUENCE [LARGE SCALE GENOMIC DNA]</scope>
    <source>
        <strain evidence="4 5">V8</strain>
    </source>
</reference>
<dbReference type="STRING" id="1765967.BW247_05115"/>
<keyword evidence="1" id="KW-0732">Signal</keyword>
<organism evidence="4 5">
    <name type="scientific">Acidihalobacter ferrooxydans</name>
    <dbReference type="NCBI Taxonomy" id="1765967"/>
    <lineage>
        <taxon>Bacteria</taxon>
        <taxon>Pseudomonadati</taxon>
        <taxon>Pseudomonadota</taxon>
        <taxon>Gammaproteobacteria</taxon>
        <taxon>Chromatiales</taxon>
        <taxon>Ectothiorhodospiraceae</taxon>
        <taxon>Acidihalobacter</taxon>
    </lineage>
</organism>
<dbReference type="AlphaFoldDB" id="A0A1P8UFH3"/>
<evidence type="ECO:0000259" key="2">
    <source>
        <dbReference type="Pfam" id="PF00691"/>
    </source>
</evidence>
<dbReference type="InterPro" id="IPR036737">
    <property type="entry name" value="OmpA-like_sf"/>
</dbReference>
<feature type="chain" id="PRO_5012930321" description="OmpA-like domain-containing protein" evidence="1">
    <location>
        <begin position="24"/>
        <end position="359"/>
    </location>
</feature>
<dbReference type="InterPro" id="IPR018927">
    <property type="entry name" value="Pilus_synth_Q_C"/>
</dbReference>
<dbReference type="Gene3D" id="3.30.1330.60">
    <property type="entry name" value="OmpA-like domain"/>
    <property type="match status" value="1"/>
</dbReference>
<feature type="domain" description="OmpA-like" evidence="2">
    <location>
        <begin position="147"/>
        <end position="212"/>
    </location>
</feature>
<evidence type="ECO:0000259" key="3">
    <source>
        <dbReference type="Pfam" id="PF10671"/>
    </source>
</evidence>
<dbReference type="RefSeq" id="WP_076836203.1">
    <property type="nucleotide sequence ID" value="NZ_CP019434.1"/>
</dbReference>
<dbReference type="SUPFAM" id="SSF103088">
    <property type="entry name" value="OmpA-like"/>
    <property type="match status" value="1"/>
</dbReference>
<gene>
    <name evidence="4" type="ORF">BW247_05115</name>
</gene>
<dbReference type="EMBL" id="CP019434">
    <property type="protein sequence ID" value="APZ42549.1"/>
    <property type="molecule type" value="Genomic_DNA"/>
</dbReference>
<name>A0A1P8UFH3_9GAMM</name>
<dbReference type="InterPro" id="IPR006665">
    <property type="entry name" value="OmpA-like"/>
</dbReference>
<evidence type="ECO:0000256" key="1">
    <source>
        <dbReference type="SAM" id="SignalP"/>
    </source>
</evidence>
<evidence type="ECO:0008006" key="6">
    <source>
        <dbReference type="Google" id="ProtNLM"/>
    </source>
</evidence>
<keyword evidence="5" id="KW-1185">Reference proteome</keyword>
<evidence type="ECO:0000313" key="4">
    <source>
        <dbReference type="EMBL" id="APZ42549.1"/>
    </source>
</evidence>
<dbReference type="Pfam" id="PF00691">
    <property type="entry name" value="OmpA"/>
    <property type="match status" value="1"/>
</dbReference>
<feature type="domain" description="Toxin co-regulated pilus biosynthesis protein Q C-terminal" evidence="3">
    <location>
        <begin position="285"/>
        <end position="356"/>
    </location>
</feature>
<proteinExistence type="predicted"/>
<evidence type="ECO:0000313" key="5">
    <source>
        <dbReference type="Proteomes" id="UP000243807"/>
    </source>
</evidence>
<sequence length="359" mass="38549">MNLAPKILMSACAAATLAGCATARPPVMQPSPISGYTIGYRILNPAKGTSVAASVVSGENKTWISLPKGVTLLQANADGRPVTVQRQGPYWVAPTVATLWKLYTNAGPVEAMAPASVGVILAAEKQHKAEQPHYVWQTRTDHVAFTQGAALTHAGQQTLRHLAGVLNQAHKVDWVRVSGQTTPSGTVAENARIGAQRAAVVSDWLKAHGVSAVEDRGWVRGGDRKAALIVARYQTQMKPPVKVAAKPMPPVKVATKVAPPVKAIAKPSVTHAVTLSQKASHSLVFTTHPGDLLSQDMGAFLKAHGWSLVWRDHYDYALQYAAQFKAQTLTDLLQKVVQRYGIRIVLYKQNHVAVVEAGR</sequence>
<feature type="signal peptide" evidence="1">
    <location>
        <begin position="1"/>
        <end position="23"/>
    </location>
</feature>
<accession>A0A1P8UFH3</accession>
<protein>
    <recommendedName>
        <fullName evidence="6">OmpA-like domain-containing protein</fullName>
    </recommendedName>
</protein>
<dbReference type="OrthoDB" id="5791855at2"/>
<dbReference type="Pfam" id="PF10671">
    <property type="entry name" value="TcpQ"/>
    <property type="match status" value="1"/>
</dbReference>
<dbReference type="KEGG" id="afy:BW247_05115"/>